<evidence type="ECO:0000313" key="2">
    <source>
        <dbReference type="EMBL" id="CAB4046908.1"/>
    </source>
</evidence>
<organism evidence="2 3">
    <name type="scientific">Paraburkholderia phenoliruptrix</name>
    <dbReference type="NCBI Taxonomy" id="252970"/>
    <lineage>
        <taxon>Bacteria</taxon>
        <taxon>Pseudomonadati</taxon>
        <taxon>Pseudomonadota</taxon>
        <taxon>Betaproteobacteria</taxon>
        <taxon>Burkholderiales</taxon>
        <taxon>Burkholderiaceae</taxon>
        <taxon>Paraburkholderia</taxon>
    </lineage>
</organism>
<dbReference type="InterPro" id="IPR002736">
    <property type="entry name" value="CitG"/>
</dbReference>
<dbReference type="RefSeq" id="WP_041746774.1">
    <property type="nucleotide sequence ID" value="NZ_CADILN010000001.1"/>
</dbReference>
<dbReference type="Pfam" id="PF01874">
    <property type="entry name" value="CitG"/>
    <property type="match status" value="1"/>
</dbReference>
<dbReference type="GO" id="GO:0005524">
    <property type="term" value="F:ATP binding"/>
    <property type="evidence" value="ECO:0007669"/>
    <property type="project" value="InterPro"/>
</dbReference>
<dbReference type="GeneID" id="27799268"/>
<sequence length="372" mass="37753">MAEPGGGSRSPGASVRPAHSDASADARRPADQRIRAAFVTACHLDVDTPKPGNVSADSEGHGMSAAQFIASAEAAADALLAPGAPVGQRLLDAVTRTRATVGCNTNLGILLLVAPLAVALEEAARPLSAQTWQAATERVLARLDIEDARLAYRAIGLANPGGLGDAPEQSVHDAPTVGLRNAMVLAAGRDSIARQYAEGFRDIFETGLAALRELTAGQPGTAAPSAAAATAFVAGRVAARVTAPAAASNNTPDTAPATTPDAALATTQGAALNVFLTFLAAWPDSHILRKHGAAVAQSVTLAARAQHAHWRSALRETGPAAARAPLDVWDAELKAAAINPGTSADLTVATLFVALCLDEPGNASATERAPEA</sequence>
<accession>A0A6J5K077</accession>
<reference evidence="2 3" key="1">
    <citation type="submission" date="2020-04" db="EMBL/GenBank/DDBJ databases">
        <authorList>
            <person name="De Canck E."/>
        </authorList>
    </citation>
    <scope>NUCLEOTIDE SEQUENCE [LARGE SCALE GENOMIC DNA]</scope>
    <source>
        <strain evidence="2 3">LMG 9964</strain>
    </source>
</reference>
<evidence type="ECO:0000313" key="3">
    <source>
        <dbReference type="Proteomes" id="UP000494102"/>
    </source>
</evidence>
<dbReference type="AlphaFoldDB" id="A0A6J5K077"/>
<dbReference type="PANTHER" id="PTHR42280">
    <property type="entry name" value="CITG FAMILY PROTEIN"/>
    <property type="match status" value="1"/>
</dbReference>
<dbReference type="Proteomes" id="UP000494102">
    <property type="component" value="Unassembled WGS sequence"/>
</dbReference>
<dbReference type="Gene3D" id="1.10.4200.10">
    <property type="entry name" value="Triphosphoribosyl-dephospho-CoA protein"/>
    <property type="match status" value="1"/>
</dbReference>
<feature type="compositionally biased region" description="Basic and acidic residues" evidence="1">
    <location>
        <begin position="18"/>
        <end position="29"/>
    </location>
</feature>
<name>A0A6J5K077_9BURK</name>
<feature type="region of interest" description="Disordered" evidence="1">
    <location>
        <begin position="1"/>
        <end position="29"/>
    </location>
</feature>
<dbReference type="PANTHER" id="PTHR42280:SF1">
    <property type="entry name" value="CITG FAMILY PROTEIN"/>
    <property type="match status" value="1"/>
</dbReference>
<evidence type="ECO:0000256" key="1">
    <source>
        <dbReference type="SAM" id="MobiDB-lite"/>
    </source>
</evidence>
<proteinExistence type="predicted"/>
<dbReference type="GO" id="GO:0046917">
    <property type="term" value="F:triphosphoribosyl-dephospho-CoA synthase activity"/>
    <property type="evidence" value="ECO:0007669"/>
    <property type="project" value="InterPro"/>
</dbReference>
<protein>
    <submittedName>
        <fullName evidence="2">Uncharacterized protein</fullName>
    </submittedName>
</protein>
<dbReference type="EMBL" id="CADILN010000001">
    <property type="protein sequence ID" value="CAB4046908.1"/>
    <property type="molecule type" value="Genomic_DNA"/>
</dbReference>
<gene>
    <name evidence="2" type="ORF">LMG9964_00540</name>
</gene>